<reference evidence="3" key="1">
    <citation type="submission" date="2024-02" db="EMBL/GenBank/DDBJ databases">
        <title>Tomenella chthoni gen. nov. sp. nov., a member of the family Jonesiaceae isolated from bat guano.</title>
        <authorList>
            <person name="Miller S.L."/>
            <person name="King J."/>
            <person name="Sankaranarayanan K."/>
            <person name="Lawson P.A."/>
        </authorList>
    </citation>
    <scope>NUCLEOTIDE SEQUENCE</scope>
    <source>
        <strain evidence="3">BS-20</strain>
    </source>
</reference>
<dbReference type="EMBL" id="CP146203">
    <property type="protein sequence ID" value="XBH22714.1"/>
    <property type="molecule type" value="Genomic_DNA"/>
</dbReference>
<evidence type="ECO:0000313" key="3">
    <source>
        <dbReference type="EMBL" id="XBH22714.1"/>
    </source>
</evidence>
<protein>
    <submittedName>
        <fullName evidence="3">Helix-turn-helix domain-containing protein</fullName>
    </submittedName>
</protein>
<organism evidence="3">
    <name type="scientific">Jonesiaceae bacterium BS-20</name>
    <dbReference type="NCBI Taxonomy" id="3120821"/>
    <lineage>
        <taxon>Bacteria</taxon>
        <taxon>Bacillati</taxon>
        <taxon>Actinomycetota</taxon>
        <taxon>Actinomycetes</taxon>
        <taxon>Micrococcales</taxon>
        <taxon>Jonesiaceae</taxon>
    </lineage>
</organism>
<dbReference type="Gene3D" id="1.10.260.40">
    <property type="entry name" value="lambda repressor-like DNA-binding domains"/>
    <property type="match status" value="1"/>
</dbReference>
<feature type="compositionally biased region" description="Low complexity" evidence="1">
    <location>
        <begin position="132"/>
        <end position="148"/>
    </location>
</feature>
<dbReference type="AlphaFoldDB" id="A0AAU7DXJ2"/>
<dbReference type="PROSITE" id="PS50943">
    <property type="entry name" value="HTH_CROC1"/>
    <property type="match status" value="1"/>
</dbReference>
<evidence type="ECO:0000259" key="2">
    <source>
        <dbReference type="PROSITE" id="PS50943"/>
    </source>
</evidence>
<dbReference type="InterPro" id="IPR010982">
    <property type="entry name" value="Lambda_DNA-bd_dom_sf"/>
</dbReference>
<gene>
    <name evidence="3" type="ORF">V5R04_05700</name>
</gene>
<dbReference type="SUPFAM" id="SSF47413">
    <property type="entry name" value="lambda repressor-like DNA-binding domains"/>
    <property type="match status" value="1"/>
</dbReference>
<name>A0AAU7DXJ2_9MICO</name>
<accession>A0AAU7DXJ2</accession>
<feature type="region of interest" description="Disordered" evidence="1">
    <location>
        <begin position="132"/>
        <end position="208"/>
    </location>
</feature>
<dbReference type="CDD" id="cd00093">
    <property type="entry name" value="HTH_XRE"/>
    <property type="match status" value="1"/>
</dbReference>
<dbReference type="Pfam" id="PF13560">
    <property type="entry name" value="HTH_31"/>
    <property type="match status" value="1"/>
</dbReference>
<dbReference type="InterPro" id="IPR001387">
    <property type="entry name" value="Cro/C1-type_HTH"/>
</dbReference>
<feature type="compositionally biased region" description="Polar residues" evidence="1">
    <location>
        <begin position="149"/>
        <end position="176"/>
    </location>
</feature>
<dbReference type="SMART" id="SM00530">
    <property type="entry name" value="HTH_XRE"/>
    <property type="match status" value="1"/>
</dbReference>
<evidence type="ECO:0000256" key="1">
    <source>
        <dbReference type="SAM" id="MobiDB-lite"/>
    </source>
</evidence>
<proteinExistence type="predicted"/>
<feature type="domain" description="HTH cro/C1-type" evidence="2">
    <location>
        <begin position="13"/>
        <end position="67"/>
    </location>
</feature>
<sequence>MLIPDPVALGAVVRKRRSALGMSQTQLATKVGTTRQWLSRFEQGTNDVSIAIVFAILGALDLEIQIADPQGTEVSTTSASASAVAVPVAPAAPVPNPETETDRFALLRSRDALAGLRMPGWVPSARSSAQKPVVPAAPAQTVAPVQAPKTQETPAASSDEQTARASGTAEPTQSEHQVIPMPVRPGPKASHRMDQDIARIKKSSLFKR</sequence>
<dbReference type="GO" id="GO:0003677">
    <property type="term" value="F:DNA binding"/>
    <property type="evidence" value="ECO:0007669"/>
    <property type="project" value="InterPro"/>
</dbReference>